<dbReference type="EMBL" id="KQ980989">
    <property type="protein sequence ID" value="KYN10765.1"/>
    <property type="molecule type" value="Genomic_DNA"/>
</dbReference>
<reference evidence="2 3" key="1">
    <citation type="submission" date="2015-09" db="EMBL/GenBank/DDBJ databases">
        <title>Trachymyrmex cornetzi WGS genome.</title>
        <authorList>
            <person name="Nygaard S."/>
            <person name="Hu H."/>
            <person name="Boomsma J."/>
            <person name="Zhang G."/>
        </authorList>
    </citation>
    <scope>NUCLEOTIDE SEQUENCE [LARGE SCALE GENOMIC DNA]</scope>
    <source>
        <strain evidence="2">Tcor2-1</strain>
        <tissue evidence="2">Whole body</tissue>
    </source>
</reference>
<feature type="region of interest" description="Disordered" evidence="1">
    <location>
        <begin position="47"/>
        <end position="68"/>
    </location>
</feature>
<name>A0A195DCY1_9HYME</name>
<keyword evidence="3" id="KW-1185">Reference proteome</keyword>
<dbReference type="AlphaFoldDB" id="A0A195DCY1"/>
<protein>
    <submittedName>
        <fullName evidence="2">Uncharacterized protein</fullName>
    </submittedName>
</protein>
<sequence length="68" mass="7503">MKHTCALFKGCAFMQLDGGVLALGGSKKIENTESRPRLNPRYARVERMETNGRKGSAKSIISLESSHH</sequence>
<accession>A0A195DCY1</accession>
<gene>
    <name evidence="2" type="ORF">ALC57_17372</name>
</gene>
<evidence type="ECO:0000313" key="3">
    <source>
        <dbReference type="Proteomes" id="UP000078492"/>
    </source>
</evidence>
<organism evidence="2 3">
    <name type="scientific">Trachymyrmex cornetzi</name>
    <dbReference type="NCBI Taxonomy" id="471704"/>
    <lineage>
        <taxon>Eukaryota</taxon>
        <taxon>Metazoa</taxon>
        <taxon>Ecdysozoa</taxon>
        <taxon>Arthropoda</taxon>
        <taxon>Hexapoda</taxon>
        <taxon>Insecta</taxon>
        <taxon>Pterygota</taxon>
        <taxon>Neoptera</taxon>
        <taxon>Endopterygota</taxon>
        <taxon>Hymenoptera</taxon>
        <taxon>Apocrita</taxon>
        <taxon>Aculeata</taxon>
        <taxon>Formicoidea</taxon>
        <taxon>Formicidae</taxon>
        <taxon>Myrmicinae</taxon>
        <taxon>Trachymyrmex</taxon>
    </lineage>
</organism>
<proteinExistence type="predicted"/>
<dbReference type="Proteomes" id="UP000078492">
    <property type="component" value="Unassembled WGS sequence"/>
</dbReference>
<evidence type="ECO:0000256" key="1">
    <source>
        <dbReference type="SAM" id="MobiDB-lite"/>
    </source>
</evidence>
<evidence type="ECO:0000313" key="2">
    <source>
        <dbReference type="EMBL" id="KYN10765.1"/>
    </source>
</evidence>